<feature type="transmembrane region" description="Helical" evidence="7">
    <location>
        <begin position="167"/>
        <end position="189"/>
    </location>
</feature>
<keyword evidence="10" id="KW-1185">Reference proteome</keyword>
<dbReference type="PROSITE" id="PS50850">
    <property type="entry name" value="MFS"/>
    <property type="match status" value="1"/>
</dbReference>
<feature type="domain" description="Major facilitator superfamily (MFS) profile" evidence="8">
    <location>
        <begin position="15"/>
        <end position="460"/>
    </location>
</feature>
<dbReference type="Proteomes" id="UP000278542">
    <property type="component" value="Unassembled WGS sequence"/>
</dbReference>
<feature type="transmembrane region" description="Helical" evidence="7">
    <location>
        <begin position="332"/>
        <end position="350"/>
    </location>
</feature>
<evidence type="ECO:0000313" key="10">
    <source>
        <dbReference type="Proteomes" id="UP000278542"/>
    </source>
</evidence>
<evidence type="ECO:0000313" key="9">
    <source>
        <dbReference type="EMBL" id="RKS86824.1"/>
    </source>
</evidence>
<feature type="transmembrane region" description="Helical" evidence="7">
    <location>
        <begin position="201"/>
        <end position="221"/>
    </location>
</feature>
<dbReference type="PANTHER" id="PTHR42718:SF46">
    <property type="entry name" value="BLR6921 PROTEIN"/>
    <property type="match status" value="1"/>
</dbReference>
<feature type="transmembrane region" description="Helical" evidence="7">
    <location>
        <begin position="297"/>
        <end position="320"/>
    </location>
</feature>
<accession>A0A495RHT2</accession>
<dbReference type="CDD" id="cd17503">
    <property type="entry name" value="MFS_LmrB_MDR_like"/>
    <property type="match status" value="1"/>
</dbReference>
<dbReference type="NCBIfam" id="TIGR00711">
    <property type="entry name" value="efflux_EmrB"/>
    <property type="match status" value="1"/>
</dbReference>
<feature type="transmembrane region" description="Helical" evidence="7">
    <location>
        <begin position="403"/>
        <end position="421"/>
    </location>
</feature>
<feature type="transmembrane region" description="Helical" evidence="7">
    <location>
        <begin position="433"/>
        <end position="452"/>
    </location>
</feature>
<reference evidence="9 10" key="1">
    <citation type="submission" date="2018-10" db="EMBL/GenBank/DDBJ databases">
        <title>Genomic Encyclopedia of Type Strains, Phase IV (KMG-IV): sequencing the most valuable type-strain genomes for metagenomic binning, comparative biology and taxonomic classification.</title>
        <authorList>
            <person name="Goeker M."/>
        </authorList>
    </citation>
    <scope>NUCLEOTIDE SEQUENCE [LARGE SCALE GENOMIC DNA]</scope>
    <source>
        <strain evidence="9 10">DSM 22228</strain>
    </source>
</reference>
<dbReference type="SUPFAM" id="SSF103473">
    <property type="entry name" value="MFS general substrate transporter"/>
    <property type="match status" value="1"/>
</dbReference>
<name>A0A495RHT2_9GAMM</name>
<dbReference type="NCBIfam" id="NF007799">
    <property type="entry name" value="PRK10504.1"/>
    <property type="match status" value="1"/>
</dbReference>
<dbReference type="Gene3D" id="1.20.1250.20">
    <property type="entry name" value="MFS general substrate transporter like domains"/>
    <property type="match status" value="1"/>
</dbReference>
<evidence type="ECO:0000256" key="1">
    <source>
        <dbReference type="ARBA" id="ARBA00004651"/>
    </source>
</evidence>
<keyword evidence="6 7" id="KW-0472">Membrane</keyword>
<sequence length="477" mass="51707">MSNNQAISPLMYKMMPWIAAIAFFMQSLDSSILNTALPAMAQDLNESPLNMQSAVISYALTVALFIPVSGFLADRFGTRNIFVFAVFLFSAGSLMCALSQSLVMLDTARVIQGIGGSMMVPVSRLALIKSFKRSEFLAALNASTIPGLIGPVIGPVVGGYLVEMASWHWIFLINIPIGVIGIIAGWKLLPNLKGEELHFDAVGIFFVAFSVISITLGLEFVNAEFNFYYSLGLFVMGIVLLNLYILHAKTSAHPIFPLSLFHIRTFAIGISGNLMSRLGISAAPFLVPLLLQVAFGYSAIDAGLILMPMALGSLLTKTLVESLLRRFGYRKILMINTVIVSFIIMAISLLSPNTPIIFVCLLLFCLGAANSLQFTSMNSITLADLPPNLTSSGNSFMAVNQQLAISFGIAIGAVLVRLFSYDISVANADVTHAFRMSFIVLGMVTFLSSFIFHRLHPEDGKNLTIKNARQTTTKGKA</sequence>
<protein>
    <submittedName>
        <fullName evidence="9">EmrB/QacA subfamily drug resistance transporter</fullName>
    </submittedName>
</protein>
<dbReference type="InterPro" id="IPR020846">
    <property type="entry name" value="MFS_dom"/>
</dbReference>
<dbReference type="InterPro" id="IPR004638">
    <property type="entry name" value="EmrB-like"/>
</dbReference>
<organism evidence="9 10">
    <name type="scientific">Orbus hercynius</name>
    <dbReference type="NCBI Taxonomy" id="593135"/>
    <lineage>
        <taxon>Bacteria</taxon>
        <taxon>Pseudomonadati</taxon>
        <taxon>Pseudomonadota</taxon>
        <taxon>Gammaproteobacteria</taxon>
        <taxon>Orbales</taxon>
        <taxon>Orbaceae</taxon>
        <taxon>Orbus</taxon>
    </lineage>
</organism>
<feature type="transmembrane region" description="Helical" evidence="7">
    <location>
        <begin position="51"/>
        <end position="73"/>
    </location>
</feature>
<dbReference type="EMBL" id="RBWY01000001">
    <property type="protein sequence ID" value="RKS86824.1"/>
    <property type="molecule type" value="Genomic_DNA"/>
</dbReference>
<feature type="transmembrane region" description="Helical" evidence="7">
    <location>
        <begin position="80"/>
        <end position="103"/>
    </location>
</feature>
<keyword evidence="3" id="KW-1003">Cell membrane</keyword>
<keyword evidence="5 7" id="KW-1133">Transmembrane helix</keyword>
<comment type="caution">
    <text evidence="9">The sequence shown here is derived from an EMBL/GenBank/DDBJ whole genome shotgun (WGS) entry which is preliminary data.</text>
</comment>
<feature type="transmembrane region" description="Helical" evidence="7">
    <location>
        <begin position="139"/>
        <end position="161"/>
    </location>
</feature>
<evidence type="ECO:0000256" key="3">
    <source>
        <dbReference type="ARBA" id="ARBA00022475"/>
    </source>
</evidence>
<feature type="transmembrane region" description="Helical" evidence="7">
    <location>
        <begin position="356"/>
        <end position="382"/>
    </location>
</feature>
<dbReference type="GO" id="GO:0022857">
    <property type="term" value="F:transmembrane transporter activity"/>
    <property type="evidence" value="ECO:0007669"/>
    <property type="project" value="InterPro"/>
</dbReference>
<evidence type="ECO:0000256" key="7">
    <source>
        <dbReference type="SAM" id="Phobius"/>
    </source>
</evidence>
<dbReference type="InterPro" id="IPR011701">
    <property type="entry name" value="MFS"/>
</dbReference>
<dbReference type="AlphaFoldDB" id="A0A495RHT2"/>
<evidence type="ECO:0000256" key="5">
    <source>
        <dbReference type="ARBA" id="ARBA00022989"/>
    </source>
</evidence>
<dbReference type="Gene3D" id="1.20.1720.10">
    <property type="entry name" value="Multidrug resistance protein D"/>
    <property type="match status" value="1"/>
</dbReference>
<feature type="transmembrane region" description="Helical" evidence="7">
    <location>
        <begin position="227"/>
        <end position="246"/>
    </location>
</feature>
<dbReference type="Pfam" id="PF07690">
    <property type="entry name" value="MFS_1"/>
    <property type="match status" value="1"/>
</dbReference>
<evidence type="ECO:0000256" key="2">
    <source>
        <dbReference type="ARBA" id="ARBA00022448"/>
    </source>
</evidence>
<evidence type="ECO:0000256" key="4">
    <source>
        <dbReference type="ARBA" id="ARBA00022692"/>
    </source>
</evidence>
<gene>
    <name evidence="9" type="ORF">DES39_0022</name>
</gene>
<proteinExistence type="predicted"/>
<dbReference type="RefSeq" id="WP_211324566.1">
    <property type="nucleotide sequence ID" value="NZ_RBWY01000001.1"/>
</dbReference>
<keyword evidence="4 7" id="KW-0812">Transmembrane</keyword>
<evidence type="ECO:0000259" key="8">
    <source>
        <dbReference type="PROSITE" id="PS50850"/>
    </source>
</evidence>
<comment type="subcellular location">
    <subcellularLocation>
        <location evidence="1">Cell membrane</location>
        <topology evidence="1">Multi-pass membrane protein</topology>
    </subcellularLocation>
</comment>
<dbReference type="PANTHER" id="PTHR42718">
    <property type="entry name" value="MAJOR FACILITATOR SUPERFAMILY MULTIDRUG TRANSPORTER MFSC"/>
    <property type="match status" value="1"/>
</dbReference>
<dbReference type="InterPro" id="IPR036259">
    <property type="entry name" value="MFS_trans_sf"/>
</dbReference>
<dbReference type="GO" id="GO:0005886">
    <property type="term" value="C:plasma membrane"/>
    <property type="evidence" value="ECO:0007669"/>
    <property type="project" value="UniProtKB-SubCell"/>
</dbReference>
<evidence type="ECO:0000256" key="6">
    <source>
        <dbReference type="ARBA" id="ARBA00023136"/>
    </source>
</evidence>
<keyword evidence="2" id="KW-0813">Transport</keyword>